<dbReference type="InterPro" id="IPR043502">
    <property type="entry name" value="DNA/RNA_pol_sf"/>
</dbReference>
<dbReference type="PANTHER" id="PTHR46890">
    <property type="entry name" value="NON-LTR RETROLELEMENT REVERSE TRANSCRIPTASE-LIKE PROTEIN-RELATED"/>
    <property type="match status" value="1"/>
</dbReference>
<gene>
    <name evidence="2" type="ORF">FSB_LOCUS12399</name>
</gene>
<accession>A0A2N9F0J2</accession>
<proteinExistence type="predicted"/>
<dbReference type="EMBL" id="OIVN01000714">
    <property type="protein sequence ID" value="SPC84517.1"/>
    <property type="molecule type" value="Genomic_DNA"/>
</dbReference>
<reference evidence="2" key="1">
    <citation type="submission" date="2018-02" db="EMBL/GenBank/DDBJ databases">
        <authorList>
            <person name="Cohen D.B."/>
            <person name="Kent A.D."/>
        </authorList>
    </citation>
    <scope>NUCLEOTIDE SEQUENCE</scope>
</reference>
<dbReference type="PANTHER" id="PTHR46890:SF50">
    <property type="entry name" value="RNA-DIRECTED DNA POLYMERASE, EUKARYOTA, REVERSE TRANSCRIPTASE ZINC-BINDING DOMAIN PROTEIN-RELATED"/>
    <property type="match status" value="1"/>
</dbReference>
<dbReference type="InterPro" id="IPR026960">
    <property type="entry name" value="RVT-Znf"/>
</dbReference>
<dbReference type="AlphaFoldDB" id="A0A2N9F0J2"/>
<dbReference type="InterPro" id="IPR000477">
    <property type="entry name" value="RT_dom"/>
</dbReference>
<dbReference type="CDD" id="cd01650">
    <property type="entry name" value="RT_nLTR_like"/>
    <property type="match status" value="1"/>
</dbReference>
<dbReference type="Pfam" id="PF13966">
    <property type="entry name" value="zf-RVT"/>
    <property type="match status" value="1"/>
</dbReference>
<dbReference type="PROSITE" id="PS50878">
    <property type="entry name" value="RT_POL"/>
    <property type="match status" value="1"/>
</dbReference>
<sequence>MALKANLKQWNREVFGDVGVGKGELMREIQQLDALEESWSLTVEERTYREDCRGELHKVMDLDEISWHQKSRVLWLKEGDRNTKFFHRMANSHRRNNFIGCLNVEGTLTSDPKEVEEGIVQYYKQLYCETISWRPTLIGLSFQTLVSEEANNLVLPFGEDEVLEAVRCMSGDKAPGSDGFTMTFYQACWGVVKTDVMRVMHHFHHYGTFARSLNATFVVLIPKKAGAIEVKDFRPISLVGSMYKIISKVLANRLKGVLGGLLSQSQNAFIQGRQILDSVLIASECVDNRLRDGTPGILCNLDLEKAYDHVNWDFLLALLHRCGFPETWRKWIHFCISTVRFSIMINGSSCGFFESSRGLRQGDSLSPLLFVVVMEALNKLLVRAEEGHFLRGFAVHGRNNNPLMISNLLFADDTLIFCDAYLDQIGYLKCTLLCFEAVSGLRVNLGKSEMVPIGNVPNIQELAAMLDCRISALPMNYLGLPLGARYKSKALWDPVLEKMRHKLAGWKKIYLSKGARLTLIKRSWSLGVVNGPYGMSLWKHIRRGLRSARHFRIAQSREARVAEYLCWQNGVPHWDVRFTRLLHDWEVEPFQAMLGVLYSVKGHQSQEDRVCWGPSKSGCFEVKSYYKILSLNTPLGFPWKSIWKVEALPRVAFFVWTAAHGKILTMDNLRKCHICIVDWCCMCKHSGESPNHLLLHCEIAQSLWSMVFFLFGVVWVMPGSVVEVMASWMGSFRKSSHVEVWSAVPLCVMWVLWRERNLRVFEGQERTVLDLKLGATIVDQIVSITPVDNYVAKREMQEVRVVDNALCVPPAENDSPTVEDKSNLPSNGKVYVSRAQDVVASVLAKGSAIGQDAMNKAKAFDEKHRLTASASEKVISFDRRVGLTEKLTVGISVVNEKVKSVDQRLQVSDKTMAAIFAAERKLNDTGSAVKTSRYVAAGAAWLNGAFSKVSKAGQVAGTSNCSLNQKLGVEDGWILVVNALPCCFIIN</sequence>
<organism evidence="2">
    <name type="scientific">Fagus sylvatica</name>
    <name type="common">Beechnut</name>
    <dbReference type="NCBI Taxonomy" id="28930"/>
    <lineage>
        <taxon>Eukaryota</taxon>
        <taxon>Viridiplantae</taxon>
        <taxon>Streptophyta</taxon>
        <taxon>Embryophyta</taxon>
        <taxon>Tracheophyta</taxon>
        <taxon>Spermatophyta</taxon>
        <taxon>Magnoliopsida</taxon>
        <taxon>eudicotyledons</taxon>
        <taxon>Gunneridae</taxon>
        <taxon>Pentapetalae</taxon>
        <taxon>rosids</taxon>
        <taxon>fabids</taxon>
        <taxon>Fagales</taxon>
        <taxon>Fagaceae</taxon>
        <taxon>Fagus</taxon>
    </lineage>
</organism>
<protein>
    <recommendedName>
        <fullName evidence="1">Reverse transcriptase domain-containing protein</fullName>
    </recommendedName>
</protein>
<evidence type="ECO:0000259" key="1">
    <source>
        <dbReference type="PROSITE" id="PS50878"/>
    </source>
</evidence>
<evidence type="ECO:0000313" key="2">
    <source>
        <dbReference type="EMBL" id="SPC84517.1"/>
    </source>
</evidence>
<dbReference type="SUPFAM" id="SSF56672">
    <property type="entry name" value="DNA/RNA polymerases"/>
    <property type="match status" value="1"/>
</dbReference>
<dbReference type="InterPro" id="IPR052343">
    <property type="entry name" value="Retrotransposon-Effector_Assoc"/>
</dbReference>
<dbReference type="Pfam" id="PF00078">
    <property type="entry name" value="RVT_1"/>
    <property type="match status" value="1"/>
</dbReference>
<feature type="domain" description="Reverse transcriptase" evidence="1">
    <location>
        <begin position="202"/>
        <end position="482"/>
    </location>
</feature>
<name>A0A2N9F0J2_FAGSY</name>